<organism evidence="3 4">
    <name type="scientific">Aspergillus terreus</name>
    <dbReference type="NCBI Taxonomy" id="33178"/>
    <lineage>
        <taxon>Eukaryota</taxon>
        <taxon>Fungi</taxon>
        <taxon>Dikarya</taxon>
        <taxon>Ascomycota</taxon>
        <taxon>Pezizomycotina</taxon>
        <taxon>Eurotiomycetes</taxon>
        <taxon>Eurotiomycetidae</taxon>
        <taxon>Eurotiales</taxon>
        <taxon>Aspergillaceae</taxon>
        <taxon>Aspergillus</taxon>
        <taxon>Aspergillus subgen. Circumdati</taxon>
    </lineage>
</organism>
<dbReference type="PIRSF" id="PIRSF000105">
    <property type="entry name" value="HCDH"/>
    <property type="match status" value="1"/>
</dbReference>
<dbReference type="VEuPathDB" id="FungiDB:ATEG_01253"/>
<dbReference type="Pfam" id="PF00725">
    <property type="entry name" value="3HCDH"/>
    <property type="match status" value="1"/>
</dbReference>
<dbReference type="PANTHER" id="PTHR48075">
    <property type="entry name" value="3-HYDROXYACYL-COA DEHYDROGENASE FAMILY PROTEIN"/>
    <property type="match status" value="1"/>
</dbReference>
<comment type="caution">
    <text evidence="3">The sequence shown here is derived from an EMBL/GenBank/DDBJ whole genome shotgun (WGS) entry which is preliminary data.</text>
</comment>
<reference evidence="3 4" key="1">
    <citation type="submission" date="2020-01" db="EMBL/GenBank/DDBJ databases">
        <title>Aspergillus terreus IFO 6365 whole genome shotgun sequence.</title>
        <authorList>
            <person name="Kanamasa S."/>
            <person name="Takahashi H."/>
        </authorList>
    </citation>
    <scope>NUCLEOTIDE SEQUENCE [LARGE SCALE GENOMIC DNA]</scope>
    <source>
        <strain evidence="3 4">IFO 6365</strain>
    </source>
</reference>
<dbReference type="PANTHER" id="PTHR48075:SF3">
    <property type="entry name" value="3-HYDROXYACYL-COA DEHYDROGENASE"/>
    <property type="match status" value="1"/>
</dbReference>
<dbReference type="GO" id="GO:0016616">
    <property type="term" value="F:oxidoreductase activity, acting on the CH-OH group of donors, NAD or NADP as acceptor"/>
    <property type="evidence" value="ECO:0007669"/>
    <property type="project" value="InterPro"/>
</dbReference>
<dbReference type="InterPro" id="IPR022694">
    <property type="entry name" value="3-OHacyl-CoA_DH"/>
</dbReference>
<gene>
    <name evidence="3" type="ORF">ATEIFO6365_0001045200</name>
</gene>
<dbReference type="SUPFAM" id="SSF48179">
    <property type="entry name" value="6-phosphogluconate dehydrogenase C-terminal domain-like"/>
    <property type="match status" value="1"/>
</dbReference>
<dbReference type="Pfam" id="PF02737">
    <property type="entry name" value="3HCDH_N"/>
    <property type="match status" value="1"/>
</dbReference>
<dbReference type="AlphaFoldDB" id="A0A5M3YLK8"/>
<name>A0A5M3YLK8_ASPTE</name>
<dbReference type="GO" id="GO:0006631">
    <property type="term" value="P:fatty acid metabolic process"/>
    <property type="evidence" value="ECO:0007669"/>
    <property type="project" value="InterPro"/>
</dbReference>
<dbReference type="InterPro" id="IPR006176">
    <property type="entry name" value="3-OHacyl-CoA_DH_NAD-bd"/>
</dbReference>
<dbReference type="Gene3D" id="3.40.50.720">
    <property type="entry name" value="NAD(P)-binding Rossmann-like Domain"/>
    <property type="match status" value="1"/>
</dbReference>
<dbReference type="InterPro" id="IPR008927">
    <property type="entry name" value="6-PGluconate_DH-like_C_sf"/>
</dbReference>
<evidence type="ECO:0000256" key="2">
    <source>
        <dbReference type="ARBA" id="ARBA00023002"/>
    </source>
</evidence>
<dbReference type="Gene3D" id="1.10.1040.10">
    <property type="entry name" value="N-(1-d-carboxylethyl)-l-norvaline Dehydrogenase, domain 2"/>
    <property type="match status" value="1"/>
</dbReference>
<evidence type="ECO:0000313" key="3">
    <source>
        <dbReference type="EMBL" id="GFF12229.1"/>
    </source>
</evidence>
<dbReference type="Proteomes" id="UP000452235">
    <property type="component" value="Unassembled WGS sequence"/>
</dbReference>
<protein>
    <submittedName>
        <fullName evidence="3">3-hydroxyacyl-CoA dehydrogenase</fullName>
    </submittedName>
</protein>
<dbReference type="InterPro" id="IPR013328">
    <property type="entry name" value="6PGD_dom2"/>
</dbReference>
<dbReference type="EMBL" id="BLJY01000001">
    <property type="protein sequence ID" value="GFF12229.1"/>
    <property type="molecule type" value="Genomic_DNA"/>
</dbReference>
<dbReference type="SUPFAM" id="SSF51735">
    <property type="entry name" value="NAD(P)-binding Rossmann-fold domains"/>
    <property type="match status" value="1"/>
</dbReference>
<dbReference type="InterPro" id="IPR036291">
    <property type="entry name" value="NAD(P)-bd_dom_sf"/>
</dbReference>
<sequence length="251" mass="27221">MSKALNAVTLLGAGVQGSRLAYMWSRLGKPVYLLDNDKSQLPRARNDLATLQSRLPTGHDSVTVDSTDNLDMALARSWLVVECVPESLSLKQSLLRKLDKATRPETIIASNSSSYTIPEIAKGIALKGKDRIVNMHPFLPPDIPGSSTTSTTAEIQIWAAVKRETLSTIDEGVASPQEIDQIFQCVTGMPKGPCEQMDTIGLDTVLLIEDHYAAVRPGLPEGPRKLLRKMLAAGKLGVKTGAGFYSYESKD</sequence>
<dbReference type="GO" id="GO:0070403">
    <property type="term" value="F:NAD+ binding"/>
    <property type="evidence" value="ECO:0007669"/>
    <property type="project" value="InterPro"/>
</dbReference>
<dbReference type="OrthoDB" id="5958943at2759"/>
<comment type="similarity">
    <text evidence="1">Belongs to the 3-hydroxyacyl-CoA dehydrogenase family.</text>
</comment>
<accession>A0A5M3YLK8</accession>
<evidence type="ECO:0000313" key="4">
    <source>
        <dbReference type="Proteomes" id="UP000452235"/>
    </source>
</evidence>
<evidence type="ECO:0000256" key="1">
    <source>
        <dbReference type="ARBA" id="ARBA00009463"/>
    </source>
</evidence>
<proteinExistence type="inferred from homology"/>
<keyword evidence="4" id="KW-1185">Reference proteome</keyword>
<dbReference type="InterPro" id="IPR006108">
    <property type="entry name" value="3HC_DH_C"/>
</dbReference>
<keyword evidence="2" id="KW-0560">Oxidoreductase</keyword>